<name>A0A3B4CHF5_PYGNA</name>
<dbReference type="SUPFAM" id="SSF48452">
    <property type="entry name" value="TPR-like"/>
    <property type="match status" value="1"/>
</dbReference>
<protein>
    <recommendedName>
        <fullName evidence="7">NRDE-2, necessary for RNA interference, domain containing</fullName>
    </recommendedName>
</protein>
<feature type="region of interest" description="Disordered" evidence="4">
    <location>
        <begin position="41"/>
        <end position="99"/>
    </location>
</feature>
<keyword evidence="6" id="KW-1185">Reference proteome</keyword>
<dbReference type="InterPro" id="IPR013633">
    <property type="entry name" value="NRDE-2"/>
</dbReference>
<dbReference type="STRING" id="42514.ENSPNAP00000010261"/>
<organism evidence="5 6">
    <name type="scientific">Pygocentrus nattereri</name>
    <name type="common">Red-bellied piranha</name>
    <dbReference type="NCBI Taxonomy" id="42514"/>
    <lineage>
        <taxon>Eukaryota</taxon>
        <taxon>Metazoa</taxon>
        <taxon>Chordata</taxon>
        <taxon>Craniata</taxon>
        <taxon>Vertebrata</taxon>
        <taxon>Euteleostomi</taxon>
        <taxon>Actinopterygii</taxon>
        <taxon>Neopterygii</taxon>
        <taxon>Teleostei</taxon>
        <taxon>Ostariophysi</taxon>
        <taxon>Characiformes</taxon>
        <taxon>Characoidei</taxon>
        <taxon>Pygocentrus</taxon>
    </lineage>
</organism>
<dbReference type="AlphaFoldDB" id="A0A3B4CHF5"/>
<dbReference type="InterPro" id="IPR011990">
    <property type="entry name" value="TPR-like_helical_dom_sf"/>
</dbReference>
<proteinExistence type="inferred from homology"/>
<dbReference type="Gene3D" id="1.25.40.10">
    <property type="entry name" value="Tetratricopeptide repeat domain"/>
    <property type="match status" value="2"/>
</dbReference>
<dbReference type="PANTHER" id="PTHR13471:SF0">
    <property type="entry name" value="NUCLEAR EXOSOME REGULATOR NRDE2"/>
    <property type="match status" value="1"/>
</dbReference>
<comment type="similarity">
    <text evidence="2">Belongs to the NRDE2 family.</text>
</comment>
<keyword evidence="3" id="KW-0539">Nucleus</keyword>
<reference evidence="5" key="3">
    <citation type="submission" date="2025-09" db="UniProtKB">
        <authorList>
            <consortium name="Ensembl"/>
        </authorList>
    </citation>
    <scope>IDENTIFICATION</scope>
</reference>
<evidence type="ECO:0008006" key="7">
    <source>
        <dbReference type="Google" id="ProtNLM"/>
    </source>
</evidence>
<dbReference type="Proteomes" id="UP001501920">
    <property type="component" value="Chromosome 10"/>
</dbReference>
<evidence type="ECO:0000256" key="1">
    <source>
        <dbReference type="ARBA" id="ARBA00004123"/>
    </source>
</evidence>
<dbReference type="RefSeq" id="XP_037397590.1">
    <property type="nucleotide sequence ID" value="XM_037541693.1"/>
</dbReference>
<feature type="compositionally biased region" description="Basic residues" evidence="4">
    <location>
        <begin position="67"/>
        <end position="84"/>
    </location>
</feature>
<accession>A0A3B4CHF5</accession>
<dbReference type="CDD" id="cd22200">
    <property type="entry name" value="NRDE2_MID"/>
    <property type="match status" value="1"/>
</dbReference>
<reference evidence="5" key="2">
    <citation type="submission" date="2025-08" db="UniProtKB">
        <authorList>
            <consortium name="Ensembl"/>
        </authorList>
    </citation>
    <scope>IDENTIFICATION</scope>
</reference>
<sequence>MALFPAFSGASDSDSGRRKDLEWLSNLSFRPGVAVNLHQHAVDRETLSSSPASLQKPEEEDDYDVKSKKKKKKEKKKRKKKRGRGGSESGSDSNTVYPSDLLKRRKEEITERVECVSEGKFVWLDDSQTPTDRPFCIDRRADPANWEYKSLYRGDIARYRRKGSSALGLDTQTQAVCWEDSAQDKKKVDRKPERYFHPSVRQLLRSDAVVVLPDAPPTAPANSAPFLPLPPCPELQAAPPQPPVSCVDPLGVYDGGTTLYLEGRSRPEPRAEAQQQAGANGAALLIAHVEEFNKKLRENPTDTDLWMDFIRFQDTLCGVSGVFSGQEGDAESRRLSVRALLERKVSIVERALDSNPGSVELKLERLRLCRELWEPSALLKEWKKLVFIHPNSASLWRSYLLFTQSQFSTFSVSKVIAVYGKCLSTLSAVQDGSMVSHPPLVGTEEDMLEIFLLQCHFLRQAGHSEKAVSLFQALLDFTFHKPDSVKHLSTRQQVEFFEPFWDSGEPRVGERGARGWRAWMLQQERGGWLIPPEPEEEEEEDQDECEIRDKTQPKWKVWLDVEASREVNHWLPWRPDKTKGQSEEDCEDPDRQVLFDDIGPSLIRVESAGLKLRLLLAFLRFLGMPDSSAPPPCSLLLDDPALLDLSPDPDRPLTSYRLPLTGTSAVGHVAYLSDCRKQAGLCKAGEEFVKNVLEQTLPLFPLQDRAALTLCWIQYEKLKVWRFVRSGDKKRAKLQVKRSKRVAKRLLKQPENRSSLSLWREYGHMEWIVGNVEEGRRVFDTALSVGGALGLRDNALCELCLLYAQLEVEQTCRDRAERSGAPPTGSRAVHILAKLAEGVNYVPFSGQITPVALLKARKAYEQAVLATAGCWKPQSALIGCFGLFQYLTVGVDAADAVFAEARVRLTSSLSSSAESDVSLRDCEAVCVQHVALLRLHSSTSTFPLSRLRLALTEALTRLPCSAPLWHLYLLAESRYHSAGRARRFFHSVARGNQSIIPHLFAVTAEQQRKQQLDSVMRSGLPADALTTLPETGLSNRIRSLFEVAVATEQGTHCPLLWRMYMKFTVCNGDLERGRGIFYKALQDVPWAKGLYVDAVQLFPQRVQEFLDLLVEKELRLRAPMEEVEILLDE</sequence>
<dbReference type="GeneID" id="108414719"/>
<gene>
    <name evidence="5" type="primary">NRDE2</name>
</gene>
<evidence type="ECO:0000256" key="4">
    <source>
        <dbReference type="SAM" id="MobiDB-lite"/>
    </source>
</evidence>
<evidence type="ECO:0000256" key="2">
    <source>
        <dbReference type="ARBA" id="ARBA00009265"/>
    </source>
</evidence>
<reference evidence="5 6" key="1">
    <citation type="submission" date="2020-10" db="EMBL/GenBank/DDBJ databases">
        <title>Pygocentrus nattereri (red-bellied piranha) genome, fPygNat1, primary haplotype.</title>
        <authorList>
            <person name="Myers G."/>
            <person name="Meyer A."/>
            <person name="Karagic N."/>
            <person name="Pippel M."/>
            <person name="Winkler S."/>
            <person name="Tracey A."/>
            <person name="Wood J."/>
            <person name="Formenti G."/>
            <person name="Howe K."/>
            <person name="Fedrigo O."/>
            <person name="Jarvis E.D."/>
        </authorList>
    </citation>
    <scope>NUCLEOTIDE SEQUENCE [LARGE SCALE GENOMIC DNA]</scope>
</reference>
<dbReference type="Pfam" id="PF08424">
    <property type="entry name" value="NRDE-2"/>
    <property type="match status" value="1"/>
</dbReference>
<evidence type="ECO:0000313" key="6">
    <source>
        <dbReference type="Proteomes" id="UP001501920"/>
    </source>
</evidence>
<evidence type="ECO:0000256" key="3">
    <source>
        <dbReference type="ARBA" id="ARBA00023242"/>
    </source>
</evidence>
<dbReference type="GO" id="GO:0031048">
    <property type="term" value="P:regulatory ncRNA-mediated heterochromatin formation"/>
    <property type="evidence" value="ECO:0007669"/>
    <property type="project" value="TreeGrafter"/>
</dbReference>
<dbReference type="GO" id="GO:0071013">
    <property type="term" value="C:catalytic step 2 spliceosome"/>
    <property type="evidence" value="ECO:0007669"/>
    <property type="project" value="TreeGrafter"/>
</dbReference>
<dbReference type="FunFam" id="1.25.40.10:FF:000185">
    <property type="entry name" value="NRDE-2, necessary for RNA interference, domain-containing"/>
    <property type="match status" value="1"/>
</dbReference>
<evidence type="ECO:0000313" key="5">
    <source>
        <dbReference type="Ensembl" id="ENSPNAP00000010261.2"/>
    </source>
</evidence>
<dbReference type="OMA" id="MRDKELH"/>
<dbReference type="GO" id="GO:1902369">
    <property type="term" value="P:negative regulation of RNA catabolic process"/>
    <property type="evidence" value="ECO:0007669"/>
    <property type="project" value="TreeGrafter"/>
</dbReference>
<dbReference type="PANTHER" id="PTHR13471">
    <property type="entry name" value="TETRATRICOPEPTIDE-LIKE HELICAL"/>
    <property type="match status" value="1"/>
</dbReference>
<dbReference type="GeneTree" id="ENSGT00390000005524"/>
<comment type="subcellular location">
    <subcellularLocation>
        <location evidence="1">Nucleus</location>
    </subcellularLocation>
</comment>
<dbReference type="Ensembl" id="ENSPNAT00000016885.2">
    <property type="protein sequence ID" value="ENSPNAP00000010261.2"/>
    <property type="gene ID" value="ENSPNAG00000015807.2"/>
</dbReference>